<accession>A0ABN1SRV2</accession>
<evidence type="ECO:0000256" key="2">
    <source>
        <dbReference type="ARBA" id="ARBA00023239"/>
    </source>
</evidence>
<proteinExistence type="inferred from homology"/>
<gene>
    <name evidence="3" type="ORF">GCM10009564_02850</name>
</gene>
<protein>
    <recommendedName>
        <fullName evidence="5">Dihydrodipicolinate synthase</fullName>
    </recommendedName>
</protein>
<evidence type="ECO:0000313" key="4">
    <source>
        <dbReference type="Proteomes" id="UP001501072"/>
    </source>
</evidence>
<sequence length="100" mass="10195">MGGAGCVSTVANLAPGRIRSVLDAFDAGDTARAARLQRRAIDLVARTMSAGLPGTVTVKGLLNALGLLSGPVRAPLRPASPETVAALRASYEQLVTEPSL</sequence>
<dbReference type="InterPro" id="IPR002220">
    <property type="entry name" value="DapA-like"/>
</dbReference>
<evidence type="ECO:0000256" key="1">
    <source>
        <dbReference type="ARBA" id="ARBA00007592"/>
    </source>
</evidence>
<evidence type="ECO:0000313" key="3">
    <source>
        <dbReference type="EMBL" id="GAA1003309.1"/>
    </source>
</evidence>
<comment type="caution">
    <text evidence="3">The sequence shown here is derived from an EMBL/GenBank/DDBJ whole genome shotgun (WGS) entry which is preliminary data.</text>
</comment>
<evidence type="ECO:0008006" key="5">
    <source>
        <dbReference type="Google" id="ProtNLM"/>
    </source>
</evidence>
<dbReference type="EMBL" id="BAAAHU010000002">
    <property type="protein sequence ID" value="GAA1003309.1"/>
    <property type="molecule type" value="Genomic_DNA"/>
</dbReference>
<dbReference type="InterPro" id="IPR013785">
    <property type="entry name" value="Aldolase_TIM"/>
</dbReference>
<dbReference type="PANTHER" id="PTHR12128">
    <property type="entry name" value="DIHYDRODIPICOLINATE SYNTHASE"/>
    <property type="match status" value="1"/>
</dbReference>
<reference evidence="3 4" key="1">
    <citation type="journal article" date="2019" name="Int. J. Syst. Evol. Microbiol.">
        <title>The Global Catalogue of Microorganisms (GCM) 10K type strain sequencing project: providing services to taxonomists for standard genome sequencing and annotation.</title>
        <authorList>
            <consortium name="The Broad Institute Genomics Platform"/>
            <consortium name="The Broad Institute Genome Sequencing Center for Infectious Disease"/>
            <person name="Wu L."/>
            <person name="Ma J."/>
        </authorList>
    </citation>
    <scope>NUCLEOTIDE SEQUENCE [LARGE SCALE GENOMIC DNA]</scope>
    <source>
        <strain evidence="3 4">JCM 11269</strain>
    </source>
</reference>
<name>A0ABN1SRV2_9ACTN</name>
<dbReference type="Gene3D" id="3.20.20.70">
    <property type="entry name" value="Aldolase class I"/>
    <property type="match status" value="1"/>
</dbReference>
<keyword evidence="4" id="KW-1185">Reference proteome</keyword>
<organism evidence="3 4">
    <name type="scientific">Streptomyces thermogriseus</name>
    <dbReference type="NCBI Taxonomy" id="75292"/>
    <lineage>
        <taxon>Bacteria</taxon>
        <taxon>Bacillati</taxon>
        <taxon>Actinomycetota</taxon>
        <taxon>Actinomycetes</taxon>
        <taxon>Kitasatosporales</taxon>
        <taxon>Streptomycetaceae</taxon>
        <taxon>Streptomyces</taxon>
    </lineage>
</organism>
<dbReference type="SUPFAM" id="SSF51569">
    <property type="entry name" value="Aldolase"/>
    <property type="match status" value="1"/>
</dbReference>
<keyword evidence="2" id="KW-0456">Lyase</keyword>
<dbReference type="Pfam" id="PF00701">
    <property type="entry name" value="DHDPS"/>
    <property type="match status" value="1"/>
</dbReference>
<dbReference type="PANTHER" id="PTHR12128:SF66">
    <property type="entry name" value="4-HYDROXY-2-OXOGLUTARATE ALDOLASE, MITOCHONDRIAL"/>
    <property type="match status" value="1"/>
</dbReference>
<dbReference type="Proteomes" id="UP001501072">
    <property type="component" value="Unassembled WGS sequence"/>
</dbReference>
<comment type="similarity">
    <text evidence="1">Belongs to the DapA family.</text>
</comment>